<keyword evidence="3 6" id="KW-0479">Metal-binding</keyword>
<feature type="transmembrane region" description="Helical" evidence="8">
    <location>
        <begin position="12"/>
        <end position="30"/>
    </location>
</feature>
<dbReference type="PRINTS" id="PR00465">
    <property type="entry name" value="EP450IV"/>
</dbReference>
<gene>
    <name evidence="9" type="ORF">PCON_04223</name>
</gene>
<dbReference type="eggNOG" id="KOG0156">
    <property type="taxonomic scope" value="Eukaryota"/>
</dbReference>
<evidence type="ECO:0000256" key="3">
    <source>
        <dbReference type="ARBA" id="ARBA00022723"/>
    </source>
</evidence>
<keyword evidence="8" id="KW-0812">Transmembrane</keyword>
<evidence type="ECO:0000313" key="10">
    <source>
        <dbReference type="Proteomes" id="UP000018144"/>
    </source>
</evidence>
<dbReference type="Proteomes" id="UP000018144">
    <property type="component" value="Unassembled WGS sequence"/>
</dbReference>
<dbReference type="SUPFAM" id="SSF48264">
    <property type="entry name" value="Cytochrome P450"/>
    <property type="match status" value="1"/>
</dbReference>
<keyword evidence="7" id="KW-0503">Monooxygenase</keyword>
<dbReference type="GO" id="GO:0005506">
    <property type="term" value="F:iron ion binding"/>
    <property type="evidence" value="ECO:0007669"/>
    <property type="project" value="InterPro"/>
</dbReference>
<comment type="similarity">
    <text evidence="2 7">Belongs to the cytochrome P450 family.</text>
</comment>
<evidence type="ECO:0000256" key="2">
    <source>
        <dbReference type="ARBA" id="ARBA00010617"/>
    </source>
</evidence>
<dbReference type="InterPro" id="IPR036396">
    <property type="entry name" value="Cyt_P450_sf"/>
</dbReference>
<evidence type="ECO:0000256" key="7">
    <source>
        <dbReference type="RuleBase" id="RU000461"/>
    </source>
</evidence>
<dbReference type="Pfam" id="PF00067">
    <property type="entry name" value="p450"/>
    <property type="match status" value="1"/>
</dbReference>
<accession>U4LRA3</accession>
<keyword evidence="10" id="KW-1185">Reference proteome</keyword>
<dbReference type="PANTHER" id="PTHR46206">
    <property type="entry name" value="CYTOCHROME P450"/>
    <property type="match status" value="1"/>
</dbReference>
<dbReference type="InterPro" id="IPR002403">
    <property type="entry name" value="Cyt_P450_E_grp-IV"/>
</dbReference>
<evidence type="ECO:0000256" key="5">
    <source>
        <dbReference type="ARBA" id="ARBA00023004"/>
    </source>
</evidence>
<dbReference type="STRING" id="1076935.U4LRA3"/>
<proteinExistence type="inferred from homology"/>
<keyword evidence="8" id="KW-1133">Transmembrane helix</keyword>
<feature type="binding site" description="axial binding residue" evidence="6">
    <location>
        <position position="442"/>
    </location>
    <ligand>
        <name>heme</name>
        <dbReference type="ChEBI" id="CHEBI:30413"/>
    </ligand>
    <ligandPart>
        <name>Fe</name>
        <dbReference type="ChEBI" id="CHEBI:18248"/>
    </ligandPart>
</feature>
<evidence type="ECO:0000256" key="4">
    <source>
        <dbReference type="ARBA" id="ARBA00023002"/>
    </source>
</evidence>
<comment type="cofactor">
    <cofactor evidence="1 6">
        <name>heme</name>
        <dbReference type="ChEBI" id="CHEBI:30413"/>
    </cofactor>
</comment>
<dbReference type="PROSITE" id="PS00086">
    <property type="entry name" value="CYTOCHROME_P450"/>
    <property type="match status" value="1"/>
</dbReference>
<keyword evidence="8" id="KW-0472">Membrane</keyword>
<dbReference type="Gene3D" id="1.10.630.10">
    <property type="entry name" value="Cytochrome P450"/>
    <property type="match status" value="1"/>
</dbReference>
<evidence type="ECO:0000313" key="9">
    <source>
        <dbReference type="EMBL" id="CCX34716.1"/>
    </source>
</evidence>
<organism evidence="9 10">
    <name type="scientific">Pyronema omphalodes (strain CBS 100304)</name>
    <name type="common">Pyronema confluens</name>
    <dbReference type="NCBI Taxonomy" id="1076935"/>
    <lineage>
        <taxon>Eukaryota</taxon>
        <taxon>Fungi</taxon>
        <taxon>Dikarya</taxon>
        <taxon>Ascomycota</taxon>
        <taxon>Pezizomycotina</taxon>
        <taxon>Pezizomycetes</taxon>
        <taxon>Pezizales</taxon>
        <taxon>Pyronemataceae</taxon>
        <taxon>Pyronema</taxon>
    </lineage>
</organism>
<dbReference type="CDD" id="cd11041">
    <property type="entry name" value="CYP503A1-like"/>
    <property type="match status" value="1"/>
</dbReference>
<keyword evidence="4 7" id="KW-0560">Oxidoreductase</keyword>
<keyword evidence="6 7" id="KW-0349">Heme</keyword>
<evidence type="ECO:0000256" key="8">
    <source>
        <dbReference type="SAM" id="Phobius"/>
    </source>
</evidence>
<dbReference type="OrthoDB" id="1844152at2759"/>
<dbReference type="PANTHER" id="PTHR46206:SF7">
    <property type="entry name" value="P450, PUTATIVE (EUROFUNG)-RELATED"/>
    <property type="match status" value="1"/>
</dbReference>
<evidence type="ECO:0000256" key="1">
    <source>
        <dbReference type="ARBA" id="ARBA00001971"/>
    </source>
</evidence>
<dbReference type="InterPro" id="IPR001128">
    <property type="entry name" value="Cyt_P450"/>
</dbReference>
<dbReference type="InterPro" id="IPR017972">
    <property type="entry name" value="Cyt_P450_CS"/>
</dbReference>
<reference evidence="9 10" key="1">
    <citation type="journal article" date="2013" name="PLoS Genet.">
        <title>The genome and development-dependent transcriptomes of Pyronema confluens: a window into fungal evolution.</title>
        <authorList>
            <person name="Traeger S."/>
            <person name="Altegoer F."/>
            <person name="Freitag M."/>
            <person name="Gabaldon T."/>
            <person name="Kempken F."/>
            <person name="Kumar A."/>
            <person name="Marcet-Houben M."/>
            <person name="Poggeler S."/>
            <person name="Stajich J.E."/>
            <person name="Nowrousian M."/>
        </authorList>
    </citation>
    <scope>NUCLEOTIDE SEQUENCE [LARGE SCALE GENOMIC DNA]</scope>
    <source>
        <strain evidence="10">CBS 100304</strain>
        <tissue evidence="9">Vegetative mycelium</tissue>
    </source>
</reference>
<dbReference type="GO" id="GO:0004497">
    <property type="term" value="F:monooxygenase activity"/>
    <property type="evidence" value="ECO:0007669"/>
    <property type="project" value="UniProtKB-KW"/>
</dbReference>
<name>U4LRA3_PYROM</name>
<dbReference type="OMA" id="WARKESM"/>
<dbReference type="AlphaFoldDB" id="U4LRA3"/>
<keyword evidence="5 6" id="KW-0408">Iron</keyword>
<sequence>MALIEYLSTNNTAISAVLVCIIITALNRLFTYINGLDNLKNIPSVGFEGGYKKARERFLFDNLSLMKEGYKKDGAFKVVADNGKFQAMVSPNMAMEMRNTPNDVLSFTATTRDLLMTEYTGIQESDTAVKCVRLDLTKNHGRLIPAMAIETKWSFDKHFGECKEWTKFQIHPMLLQVVAVVSGVAFVGNPENRNPDWLDCAINYTVDVFSGTQKLRQKLLPKFLLPITARLSPEISRTKQHRIKARRLIGPLVEARLAGTVPPGDDMMQWLIDSSPAEERNVDRFAQMLLQLSMASIHTTSMTVTKALYDLASRPEYTKPLREEVETVLKEEGGFTQNGIRRLDLIDSFLKESQRLGPIGNMTMRRKVVGSKGFTFSNGVHIPHGATILGVTSAAASLDPEIFENPEEFDGYRFLKLRQEDPNKHVFSSTSTYHWGLGKHACPGRFFASTEIKMLLAEIVVRYDIRIKDNKRPADICWGISNSPDVSAFVEFRARQDIL</sequence>
<dbReference type="GO" id="GO:0016705">
    <property type="term" value="F:oxidoreductase activity, acting on paired donors, with incorporation or reduction of molecular oxygen"/>
    <property type="evidence" value="ECO:0007669"/>
    <property type="project" value="InterPro"/>
</dbReference>
<protein>
    <submittedName>
        <fullName evidence="9">Similar to Ent-kaurene oxidase acc. no. Q701P2</fullName>
    </submittedName>
</protein>
<evidence type="ECO:0000256" key="6">
    <source>
        <dbReference type="PIRSR" id="PIRSR602403-1"/>
    </source>
</evidence>
<dbReference type="GO" id="GO:0020037">
    <property type="term" value="F:heme binding"/>
    <property type="evidence" value="ECO:0007669"/>
    <property type="project" value="InterPro"/>
</dbReference>
<dbReference type="EMBL" id="HF936612">
    <property type="protein sequence ID" value="CCX34716.1"/>
    <property type="molecule type" value="Genomic_DNA"/>
</dbReference>